<keyword evidence="9" id="KW-1185">Reference proteome</keyword>
<dbReference type="GO" id="GO:0050661">
    <property type="term" value="F:NADP binding"/>
    <property type="evidence" value="ECO:0007669"/>
    <property type="project" value="InterPro"/>
</dbReference>
<dbReference type="OrthoDB" id="9773233at2"/>
<evidence type="ECO:0000256" key="2">
    <source>
        <dbReference type="ARBA" id="ARBA00010139"/>
    </source>
</evidence>
<evidence type="ECO:0000256" key="7">
    <source>
        <dbReference type="ARBA" id="ARBA00023033"/>
    </source>
</evidence>
<dbReference type="PANTHER" id="PTHR43098:SF3">
    <property type="entry name" value="L-ORNITHINE N(5)-MONOOXYGENASE-RELATED"/>
    <property type="match status" value="1"/>
</dbReference>
<evidence type="ECO:0000256" key="5">
    <source>
        <dbReference type="ARBA" id="ARBA00022857"/>
    </source>
</evidence>
<evidence type="ECO:0000313" key="9">
    <source>
        <dbReference type="Proteomes" id="UP000773614"/>
    </source>
</evidence>
<dbReference type="PANTHER" id="PTHR43098">
    <property type="entry name" value="L-ORNITHINE N(5)-MONOOXYGENASE-RELATED"/>
    <property type="match status" value="1"/>
</dbReference>
<reference evidence="8" key="1">
    <citation type="submission" date="2019-03" db="EMBL/GenBank/DDBJ databases">
        <title>Afifella sp. nov., isolated from activated sludge.</title>
        <authorList>
            <person name="Li Q."/>
            <person name="Liu Y."/>
        </authorList>
    </citation>
    <scope>NUCLEOTIDE SEQUENCE</scope>
    <source>
        <strain evidence="8">L72</strain>
    </source>
</reference>
<keyword evidence="3" id="KW-0285">Flavoprotein</keyword>
<accession>A0A964T2K6</accession>
<dbReference type="SUPFAM" id="SSF51905">
    <property type="entry name" value="FAD/NAD(P)-binding domain"/>
    <property type="match status" value="2"/>
</dbReference>
<dbReference type="InterPro" id="IPR050775">
    <property type="entry name" value="FAD-binding_Monooxygenases"/>
</dbReference>
<comment type="cofactor">
    <cofactor evidence="1">
        <name>FAD</name>
        <dbReference type="ChEBI" id="CHEBI:57692"/>
    </cofactor>
</comment>
<keyword evidence="7" id="KW-0503">Monooxygenase</keyword>
<dbReference type="EMBL" id="SPKJ01000012">
    <property type="protein sequence ID" value="MYZ47281.1"/>
    <property type="molecule type" value="Genomic_DNA"/>
</dbReference>
<keyword evidence="4" id="KW-0274">FAD</keyword>
<gene>
    <name evidence="8" type="ORF">E4O86_06085</name>
</gene>
<proteinExistence type="inferred from homology"/>
<evidence type="ECO:0000256" key="6">
    <source>
        <dbReference type="ARBA" id="ARBA00023002"/>
    </source>
</evidence>
<dbReference type="PRINTS" id="PR00411">
    <property type="entry name" value="PNDRDTASEI"/>
</dbReference>
<evidence type="ECO:0000256" key="1">
    <source>
        <dbReference type="ARBA" id="ARBA00001974"/>
    </source>
</evidence>
<evidence type="ECO:0000313" key="8">
    <source>
        <dbReference type="EMBL" id="MYZ47281.1"/>
    </source>
</evidence>
<dbReference type="Gene3D" id="3.50.50.60">
    <property type="entry name" value="FAD/NAD(P)-binding domain"/>
    <property type="match status" value="2"/>
</dbReference>
<keyword evidence="5" id="KW-0521">NADP</keyword>
<sequence>MKAEQTTQTQPIRAETDVVVVGAGFSGLYLIHKCREMGLSIQVFEAGTNVGGTWYWNRYPGARCDSDSVHYSFSFDRDLEQEWSWSEKFSPQPEILAYLNHVADRFDMRRSIKFDARVKKAVWSEETRTWTVTTEAGDEVTTRYFIMATGCLSSTNLPKFAGMEAFKGDTYHTGRWPHERVSFEGKRVAVIGTGSSALQAIPVIAQEAKHLTVFQRTAQFSIPAYNGPLPKEREKEVKANYPALRHAARYSPSGLPVDTIPVPMLEMSDEDREAAFWKGWQSGGFGFIFQWQELGIDQKANDLAAEFVRQRIRETVKDPVTAEKLCPKGYPIGSKRICVDTDYFETYNRPNVSLVDVSEDTIDRITETGVRLKSGLEYELDAIVYATGFDAMTGSILNVDIRGTDGLSIRDAWAAGPRTYLGLMTHSFPNMFLITGPGSPSVLSNMTVSIEQHVEMTCDIIGRMEAAGQDRIEPTLEEQDKWVQTVNDVASKTLHVKANSWYLGANIPGKPRVFMPYIGGVGTYREICEGIANDDYRGFVRAPVKALAAE</sequence>
<dbReference type="Proteomes" id="UP000773614">
    <property type="component" value="Unassembled WGS sequence"/>
</dbReference>
<comment type="caution">
    <text evidence="8">The sequence shown here is derived from an EMBL/GenBank/DDBJ whole genome shotgun (WGS) entry which is preliminary data.</text>
</comment>
<dbReference type="AlphaFoldDB" id="A0A964T2K6"/>
<evidence type="ECO:0000256" key="3">
    <source>
        <dbReference type="ARBA" id="ARBA00022630"/>
    </source>
</evidence>
<dbReference type="GO" id="GO:0004499">
    <property type="term" value="F:N,N-dimethylaniline monooxygenase activity"/>
    <property type="evidence" value="ECO:0007669"/>
    <property type="project" value="InterPro"/>
</dbReference>
<dbReference type="InterPro" id="IPR020946">
    <property type="entry name" value="Flavin_mOase-like"/>
</dbReference>
<dbReference type="RefSeq" id="WP_161139631.1">
    <property type="nucleotide sequence ID" value="NZ_SPKJ01000012.1"/>
</dbReference>
<comment type="similarity">
    <text evidence="2">Belongs to the FAD-binding monooxygenase family.</text>
</comment>
<dbReference type="GO" id="GO:0050660">
    <property type="term" value="F:flavin adenine dinucleotide binding"/>
    <property type="evidence" value="ECO:0007669"/>
    <property type="project" value="InterPro"/>
</dbReference>
<organism evidence="8 9">
    <name type="scientific">Propylenella binzhouense</name>
    <dbReference type="NCBI Taxonomy" id="2555902"/>
    <lineage>
        <taxon>Bacteria</taxon>
        <taxon>Pseudomonadati</taxon>
        <taxon>Pseudomonadota</taxon>
        <taxon>Alphaproteobacteria</taxon>
        <taxon>Hyphomicrobiales</taxon>
        <taxon>Propylenellaceae</taxon>
        <taxon>Propylenella</taxon>
    </lineage>
</organism>
<dbReference type="Pfam" id="PF00743">
    <property type="entry name" value="FMO-like"/>
    <property type="match status" value="1"/>
</dbReference>
<dbReference type="InterPro" id="IPR036188">
    <property type="entry name" value="FAD/NAD-bd_sf"/>
</dbReference>
<name>A0A964T2K6_9HYPH</name>
<keyword evidence="6" id="KW-0560">Oxidoreductase</keyword>
<evidence type="ECO:0000256" key="4">
    <source>
        <dbReference type="ARBA" id="ARBA00022827"/>
    </source>
</evidence>
<protein>
    <submittedName>
        <fullName evidence="8">NAD(P)/FAD-dependent oxidoreductase</fullName>
    </submittedName>
</protein>